<evidence type="ECO:0000313" key="1">
    <source>
        <dbReference type="EMBL" id="EDS73025.1"/>
    </source>
</evidence>
<dbReference type="EMBL" id="ABIL02000005">
    <property type="protein sequence ID" value="EDS73025.1"/>
    <property type="molecule type" value="Genomic_DNA"/>
</dbReference>
<dbReference type="eggNOG" id="COG1609">
    <property type="taxonomic scope" value="Bacteria"/>
</dbReference>
<keyword evidence="2" id="KW-1185">Reference proteome</keyword>
<dbReference type="Proteomes" id="UP000005178">
    <property type="component" value="Unassembled WGS sequence"/>
</dbReference>
<reference evidence="1" key="1">
    <citation type="submission" date="2008-01" db="EMBL/GenBank/DDBJ databases">
        <authorList>
            <person name="Fulton L."/>
            <person name="Clifton S."/>
            <person name="Fulton B."/>
            <person name="Xu J."/>
            <person name="Minx P."/>
            <person name="Pepin K.H."/>
            <person name="Johnson M."/>
            <person name="Thiruvilangam P."/>
            <person name="Bhonagiri V."/>
            <person name="Nash W.E."/>
            <person name="Mardis E.R."/>
            <person name="Wilson R.K."/>
        </authorList>
    </citation>
    <scope>NUCLEOTIDE SEQUENCE [LARGE SCALE GENOMIC DNA]</scope>
    <source>
        <strain evidence="1">DSM 17244</strain>
    </source>
</reference>
<name>B1C7N8_9FIRM</name>
<protein>
    <submittedName>
        <fullName evidence="1">Sporulation transcriptional regulator SpoIIID</fullName>
    </submittedName>
</protein>
<dbReference type="STRING" id="445971.ANASTE_00740"/>
<dbReference type="AlphaFoldDB" id="B1C7N8"/>
<reference evidence="1" key="2">
    <citation type="submission" date="2013-08" db="EMBL/GenBank/DDBJ databases">
        <title>Draft genome sequence of Anaerofustis stercorihominis (DSM 17244).</title>
        <authorList>
            <person name="Sudarsanam P."/>
            <person name="Ley R."/>
            <person name="Guruge J."/>
            <person name="Turnbaugh P.J."/>
            <person name="Mahowald M."/>
            <person name="Liep D."/>
            <person name="Gordon J."/>
        </authorList>
    </citation>
    <scope>NUCLEOTIDE SEQUENCE</scope>
    <source>
        <strain evidence="1">DSM 17244</strain>
    </source>
</reference>
<accession>B1C7N8</accession>
<evidence type="ECO:0000313" key="2">
    <source>
        <dbReference type="Proteomes" id="UP000005178"/>
    </source>
</evidence>
<proteinExistence type="predicted"/>
<dbReference type="InterPro" id="IPR014208">
    <property type="entry name" value="Spore_III_D"/>
</dbReference>
<comment type="caution">
    <text evidence="1">The sequence shown here is derived from an EMBL/GenBank/DDBJ whole genome shotgun (WGS) entry which is preliminary data.</text>
</comment>
<gene>
    <name evidence="1" type="ORF">ANASTE_00740</name>
</gene>
<organism evidence="1 2">
    <name type="scientific">Anaerofustis stercorihominis DSM 17244</name>
    <dbReference type="NCBI Taxonomy" id="445971"/>
    <lineage>
        <taxon>Bacteria</taxon>
        <taxon>Bacillati</taxon>
        <taxon>Bacillota</taxon>
        <taxon>Clostridia</taxon>
        <taxon>Eubacteriales</taxon>
        <taxon>Eubacteriaceae</taxon>
        <taxon>Anaerofustis</taxon>
    </lineage>
</organism>
<dbReference type="Pfam" id="PF12116">
    <property type="entry name" value="SpoIIID"/>
    <property type="match status" value="1"/>
</dbReference>
<dbReference type="HOGENOM" id="CLU_174628_0_0_9"/>
<sequence length="91" mass="10867">MNMLENIKQRVIREAEYIVKEESTIRKCASVFKVSKSTVHNDLSKRLEKVDHELYLKVRDIIETNKKLRHIRGGIATKEKYKELRHEKEES</sequence>